<reference evidence="2 3" key="1">
    <citation type="submission" date="2014-11" db="EMBL/GenBank/DDBJ databases">
        <title>Comparative genomics of Methylobacterium species.</title>
        <authorList>
            <person name="Chaudhry V."/>
            <person name="Patil P.B."/>
        </authorList>
    </citation>
    <scope>NUCLEOTIDE SEQUENCE [LARGE SCALE GENOMIC DNA]</scope>
    <source>
        <strain evidence="2 3">SE3.6</strain>
    </source>
</reference>
<feature type="transmembrane region" description="Helical" evidence="1">
    <location>
        <begin position="39"/>
        <end position="60"/>
    </location>
</feature>
<protein>
    <recommendedName>
        <fullName evidence="4">PNPLA domain-containing protein</fullName>
    </recommendedName>
</protein>
<proteinExistence type="predicted"/>
<dbReference type="SUPFAM" id="SSF52151">
    <property type="entry name" value="FabD/lysophospholipase-like"/>
    <property type="match status" value="1"/>
</dbReference>
<evidence type="ECO:0000313" key="2">
    <source>
        <dbReference type="EMBL" id="KMO26116.1"/>
    </source>
</evidence>
<feature type="transmembrane region" description="Helical" evidence="1">
    <location>
        <begin position="123"/>
        <end position="146"/>
    </location>
</feature>
<keyword evidence="3" id="KW-1185">Reference proteome</keyword>
<comment type="caution">
    <text evidence="2">The sequence shown here is derived from an EMBL/GenBank/DDBJ whole genome shotgun (WGS) entry which is preliminary data.</text>
</comment>
<dbReference type="InterPro" id="IPR016035">
    <property type="entry name" value="Acyl_Trfase/lysoPLipase"/>
</dbReference>
<feature type="transmembrane region" description="Helical" evidence="1">
    <location>
        <begin position="67"/>
        <end position="86"/>
    </location>
</feature>
<sequence>MFALTLLILALQAWSWTRWIVVGSFGHRSGWEDRPYHRALVWAPRIVGVGPFLVAAMAVLRVSEEKWLNVAILLGLGTVFMLFVVFRPKHLSAWVGRTWRTMGLAAGVAMMVWATLSPTGFGWWFGPVGVVFLGVSLIIPVAALLVQAGARLHLPIVTGVLLCAVLFSGLNDNHAVRVIDCHDTATMNCEETLKAQRLDLKRAYDVWKDRQEAAADGSYTMVLLATEGGASRAGYWTAEVLAALHEASGGRLADRLFAISSVSGGSVGAVGYVAALDDAMRPDGDGIRDTLQRLTGADALSPAVAGMLFPDLLQRFLPVPLLPDRAQALERAWEQSWCGAPERCRKPNPLGEAFLSLGPTGTTWRPVVIVEGASEETGRRILTSKIKLAKHIDADDFYKTVGRDVPISTAIHNGARFPWISPAGTLVDPAGTPRGHILDGGYFDTAGLEVLRELAHALSIGPAKDQKLRFVFVFVGYDGKLTRGPKTDYLNEVLAPLYGLFQSRTAHGQHLVTRVSRVAEDPASGDCTTAATAPRFENRCSKYVDFQKITLFDDACGPGAPIAPPLDWALSDRVRQFMHRATGMGEDVCAPARDGNAADQAKARTSATANRTAIRHIACAIGAQDACAPVPAR</sequence>
<evidence type="ECO:0000313" key="3">
    <source>
        <dbReference type="Proteomes" id="UP000036471"/>
    </source>
</evidence>
<evidence type="ECO:0000256" key="1">
    <source>
        <dbReference type="SAM" id="Phobius"/>
    </source>
</evidence>
<gene>
    <name evidence="2" type="ORF">QR79_04330</name>
</gene>
<organism evidence="2 3">
    <name type="scientific">Methylobacterium indicum</name>
    <dbReference type="NCBI Taxonomy" id="1775910"/>
    <lineage>
        <taxon>Bacteria</taxon>
        <taxon>Pseudomonadati</taxon>
        <taxon>Pseudomonadota</taxon>
        <taxon>Alphaproteobacteria</taxon>
        <taxon>Hyphomicrobiales</taxon>
        <taxon>Methylobacteriaceae</taxon>
        <taxon>Methylobacterium</taxon>
    </lineage>
</organism>
<feature type="transmembrane region" description="Helical" evidence="1">
    <location>
        <begin position="98"/>
        <end position="116"/>
    </location>
</feature>
<keyword evidence="1" id="KW-0812">Transmembrane</keyword>
<dbReference type="Proteomes" id="UP000036471">
    <property type="component" value="Unassembled WGS sequence"/>
</dbReference>
<evidence type="ECO:0008006" key="4">
    <source>
        <dbReference type="Google" id="ProtNLM"/>
    </source>
</evidence>
<keyword evidence="1" id="KW-1133">Transmembrane helix</keyword>
<keyword evidence="1" id="KW-0472">Membrane</keyword>
<name>A0ABR5HHS7_9HYPH</name>
<accession>A0ABR5HHS7</accession>
<dbReference type="EMBL" id="JTHG01000033">
    <property type="protein sequence ID" value="KMO26116.1"/>
    <property type="molecule type" value="Genomic_DNA"/>
</dbReference>